<organism evidence="2 3">
    <name type="scientific">Grifola frondosa</name>
    <name type="common">Maitake</name>
    <name type="synonym">Polyporus frondosus</name>
    <dbReference type="NCBI Taxonomy" id="5627"/>
    <lineage>
        <taxon>Eukaryota</taxon>
        <taxon>Fungi</taxon>
        <taxon>Dikarya</taxon>
        <taxon>Basidiomycota</taxon>
        <taxon>Agaricomycotina</taxon>
        <taxon>Agaricomycetes</taxon>
        <taxon>Polyporales</taxon>
        <taxon>Grifolaceae</taxon>
        <taxon>Grifola</taxon>
    </lineage>
</organism>
<reference evidence="2 3" key="1">
    <citation type="submission" date="2016-03" db="EMBL/GenBank/DDBJ databases">
        <title>Whole genome sequencing of Grifola frondosa 9006-11.</title>
        <authorList>
            <person name="Min B."/>
            <person name="Park H."/>
            <person name="Kim J.-G."/>
            <person name="Cho H."/>
            <person name="Oh Y.-L."/>
            <person name="Kong W.-S."/>
            <person name="Choi I.-G."/>
        </authorList>
    </citation>
    <scope>NUCLEOTIDE SEQUENCE [LARGE SCALE GENOMIC DNA]</scope>
    <source>
        <strain evidence="2 3">9006-11</strain>
    </source>
</reference>
<proteinExistence type="predicted"/>
<protein>
    <submittedName>
        <fullName evidence="2">Uncharacterized protein</fullName>
    </submittedName>
</protein>
<feature type="region of interest" description="Disordered" evidence="1">
    <location>
        <begin position="90"/>
        <end position="110"/>
    </location>
</feature>
<dbReference type="AlphaFoldDB" id="A0A1C7ME06"/>
<feature type="compositionally biased region" description="Low complexity" evidence="1">
    <location>
        <begin position="32"/>
        <end position="43"/>
    </location>
</feature>
<evidence type="ECO:0000313" key="2">
    <source>
        <dbReference type="EMBL" id="OBZ75161.1"/>
    </source>
</evidence>
<sequence length="110" mass="11206">MGTIPADTSGSDTMTSGAATLAPGTTPPPDAALPLDTTPPLDAATHDAGIIPGPAYFPVRRLSHLERITTAPSGFFGGNDDIGSNNICKQGSSNNAMDSPACAKKHRQMT</sequence>
<feature type="compositionally biased region" description="Polar residues" evidence="1">
    <location>
        <begin position="1"/>
        <end position="16"/>
    </location>
</feature>
<evidence type="ECO:0000313" key="3">
    <source>
        <dbReference type="Proteomes" id="UP000092993"/>
    </source>
</evidence>
<dbReference type="Proteomes" id="UP000092993">
    <property type="component" value="Unassembled WGS sequence"/>
</dbReference>
<name>A0A1C7ME06_GRIFR</name>
<evidence type="ECO:0000256" key="1">
    <source>
        <dbReference type="SAM" id="MobiDB-lite"/>
    </source>
</evidence>
<gene>
    <name evidence="2" type="ORF">A0H81_04484</name>
</gene>
<feature type="region of interest" description="Disordered" evidence="1">
    <location>
        <begin position="1"/>
        <end position="45"/>
    </location>
</feature>
<dbReference type="EMBL" id="LUGG01000004">
    <property type="protein sequence ID" value="OBZ75161.1"/>
    <property type="molecule type" value="Genomic_DNA"/>
</dbReference>
<accession>A0A1C7ME06</accession>
<keyword evidence="3" id="KW-1185">Reference proteome</keyword>
<comment type="caution">
    <text evidence="2">The sequence shown here is derived from an EMBL/GenBank/DDBJ whole genome shotgun (WGS) entry which is preliminary data.</text>
</comment>